<evidence type="ECO:0000313" key="5">
    <source>
        <dbReference type="EMBL" id="KAJ0968904.1"/>
    </source>
</evidence>
<dbReference type="PROSITE" id="PS00018">
    <property type="entry name" value="EF_HAND_1"/>
    <property type="match status" value="1"/>
</dbReference>
<dbReference type="Gene3D" id="1.10.238.10">
    <property type="entry name" value="EF-hand"/>
    <property type="match status" value="1"/>
</dbReference>
<evidence type="ECO:0000256" key="1">
    <source>
        <dbReference type="ARBA" id="ARBA00022837"/>
    </source>
</evidence>
<organism evidence="5 6">
    <name type="scientific">Dioscorea zingiberensis</name>
    <dbReference type="NCBI Taxonomy" id="325984"/>
    <lineage>
        <taxon>Eukaryota</taxon>
        <taxon>Viridiplantae</taxon>
        <taxon>Streptophyta</taxon>
        <taxon>Embryophyta</taxon>
        <taxon>Tracheophyta</taxon>
        <taxon>Spermatophyta</taxon>
        <taxon>Magnoliopsida</taxon>
        <taxon>Liliopsida</taxon>
        <taxon>Dioscoreales</taxon>
        <taxon>Dioscoreaceae</taxon>
        <taxon>Dioscorea</taxon>
    </lineage>
</organism>
<comment type="caution">
    <text evidence="5">The sequence shown here is derived from an EMBL/GenBank/DDBJ whole genome shotgun (WGS) entry which is preliminary data.</text>
</comment>
<reference evidence="5" key="1">
    <citation type="submission" date="2021-03" db="EMBL/GenBank/DDBJ databases">
        <authorList>
            <person name="Li Z."/>
            <person name="Yang C."/>
        </authorList>
    </citation>
    <scope>NUCLEOTIDE SEQUENCE</scope>
    <source>
        <strain evidence="5">Dzin_1.0</strain>
        <tissue evidence="5">Leaf</tissue>
    </source>
</reference>
<keyword evidence="1" id="KW-0106">Calcium</keyword>
<dbReference type="InterPro" id="IPR005135">
    <property type="entry name" value="Endo/exonuclease/phosphatase"/>
</dbReference>
<dbReference type="Pfam" id="PF03372">
    <property type="entry name" value="Exo_endo_phos"/>
    <property type="match status" value="1"/>
</dbReference>
<dbReference type="OrthoDB" id="657942at2759"/>
<dbReference type="PANTHER" id="PTHR37726:SF1">
    <property type="entry name" value="TRANSMEMBRANE PROTEIN"/>
    <property type="match status" value="1"/>
</dbReference>
<evidence type="ECO:0000313" key="6">
    <source>
        <dbReference type="Proteomes" id="UP001085076"/>
    </source>
</evidence>
<dbReference type="FunFam" id="3.60.10.10:FF:000055">
    <property type="entry name" value="Putative calcium-binding protein"/>
    <property type="match status" value="1"/>
</dbReference>
<reference evidence="5" key="2">
    <citation type="journal article" date="2022" name="Hortic Res">
        <title>The genome of Dioscorea zingiberensis sheds light on the biosynthesis, origin and evolution of the medicinally important diosgenin saponins.</title>
        <authorList>
            <person name="Li Y."/>
            <person name="Tan C."/>
            <person name="Li Z."/>
            <person name="Guo J."/>
            <person name="Li S."/>
            <person name="Chen X."/>
            <person name="Wang C."/>
            <person name="Dai X."/>
            <person name="Yang H."/>
            <person name="Song W."/>
            <person name="Hou L."/>
            <person name="Xu J."/>
            <person name="Tong Z."/>
            <person name="Xu A."/>
            <person name="Yuan X."/>
            <person name="Wang W."/>
            <person name="Yang Q."/>
            <person name="Chen L."/>
            <person name="Sun Z."/>
            <person name="Wang K."/>
            <person name="Pan B."/>
            <person name="Chen J."/>
            <person name="Bao Y."/>
            <person name="Liu F."/>
            <person name="Qi X."/>
            <person name="Gang D.R."/>
            <person name="Wen J."/>
            <person name="Li J."/>
        </authorList>
    </citation>
    <scope>NUCLEOTIDE SEQUENCE</scope>
    <source>
        <strain evidence="5">Dzin_1.0</strain>
    </source>
</reference>
<dbReference type="InterPro" id="IPR036691">
    <property type="entry name" value="Endo/exonu/phosph_ase_sf"/>
</dbReference>
<accession>A0A9D5C9T3</accession>
<dbReference type="EMBL" id="JAGGNH010000006">
    <property type="protein sequence ID" value="KAJ0968904.1"/>
    <property type="molecule type" value="Genomic_DNA"/>
</dbReference>
<evidence type="ECO:0000259" key="4">
    <source>
        <dbReference type="Pfam" id="PF03372"/>
    </source>
</evidence>
<proteinExistence type="predicted"/>
<dbReference type="SUPFAM" id="SSF47473">
    <property type="entry name" value="EF-hand"/>
    <property type="match status" value="1"/>
</dbReference>
<dbReference type="Gene3D" id="3.60.10.10">
    <property type="entry name" value="Endonuclease/exonuclease/phosphatase"/>
    <property type="match status" value="1"/>
</dbReference>
<dbReference type="InterPro" id="IPR011992">
    <property type="entry name" value="EF-hand-dom_pair"/>
</dbReference>
<keyword evidence="3" id="KW-1133">Transmembrane helix</keyword>
<feature type="domain" description="Endonuclease/exonuclease/phosphatase" evidence="4">
    <location>
        <begin position="30"/>
        <end position="246"/>
    </location>
</feature>
<dbReference type="InterPro" id="IPR018247">
    <property type="entry name" value="EF_Hand_1_Ca_BS"/>
</dbReference>
<feature type="transmembrane region" description="Helical" evidence="3">
    <location>
        <begin position="729"/>
        <end position="754"/>
    </location>
</feature>
<dbReference type="SUPFAM" id="SSF56219">
    <property type="entry name" value="DNase I-like"/>
    <property type="match status" value="1"/>
</dbReference>
<keyword evidence="3" id="KW-0472">Membrane</keyword>
<keyword evidence="6" id="KW-1185">Reference proteome</keyword>
<dbReference type="GO" id="GO:0003824">
    <property type="term" value="F:catalytic activity"/>
    <property type="evidence" value="ECO:0007669"/>
    <property type="project" value="InterPro"/>
</dbReference>
<evidence type="ECO:0000256" key="3">
    <source>
        <dbReference type="SAM" id="Phobius"/>
    </source>
</evidence>
<sequence>MRKEGNDGPGRQRRKRTMGGGERCVSCTTFNILAPIYKRLDTEDQSLRESQNRAYWLSRNESIIDRLLCDRSSIICLQEVWLGNDELVDMYEKRLGDAGYVSLKLARTNNRGDGLLTAVRKDYFRVLNYRELLFHDFGDRVAQLLHAELVVPFWQSRKNIIHQEILIVNTHLLFPHDCSYCIVRLRQVYKILQYVEAYQQEHNLTPMPVMLCGDWNGSKRGHVYKFLRSQGFVSSYDTAHCYTDTDADAHKWVSHRNHRGNICGVDFIWLLNPNKPRKPLKTSWNEAVFGIIKYLLCQASLTEDNAFAFLKADSPGDYITYQSFCQALCQLGLTSHQNGLSAQETEDLWIQADINGNGVVDYKEFQLRIWSPSGTEQPEQNPEENKTSLGKGMQGLVFGFNVKDAVLFPPEVEKGMWPENYSLSDHAPLTLNLLHLSNPWTQQRQATTIIIGKEDERIRKMMHRFQNEWALEKNTSTTFFKCTRWQVEETTDIINCPFHYFCSSTYPGNYSPLVDFAVLFFSLASFFSTAIFTAMEFTGSSRTNQRRRYLLPSGPIGLPLILFILSKGYRINTTFPLTHTGPALLQLVHLSALAFQNQIDNSLQYAILEASTVSGILHASLYLDSIILPYYTGLEALTKSTFSGECSTCVCRREALVVGGELQVFYRGWSRTTWSVVGTLCSRMLCRICGGEKIAVLIKHMAQVLSWMFIARDAMYFTIVIPQNGVLSWSVYAGLCFLIFLNVFRKVGCFLDWIRTFYQMKKKKKDYRHLGVEIA</sequence>
<feature type="region of interest" description="Disordered" evidence="2">
    <location>
        <begin position="1"/>
        <end position="21"/>
    </location>
</feature>
<name>A0A9D5C9T3_9LILI</name>
<keyword evidence="3" id="KW-0812">Transmembrane</keyword>
<protein>
    <recommendedName>
        <fullName evidence="4">Endonuclease/exonuclease/phosphatase domain-containing protein</fullName>
    </recommendedName>
</protein>
<feature type="transmembrane region" description="Helical" evidence="3">
    <location>
        <begin position="516"/>
        <end position="537"/>
    </location>
</feature>
<evidence type="ECO:0000256" key="2">
    <source>
        <dbReference type="SAM" id="MobiDB-lite"/>
    </source>
</evidence>
<dbReference type="AlphaFoldDB" id="A0A9D5C9T3"/>
<gene>
    <name evidence="5" type="ORF">J5N97_021781</name>
</gene>
<dbReference type="Proteomes" id="UP001085076">
    <property type="component" value="Miscellaneous, Linkage group lg06"/>
</dbReference>
<dbReference type="PANTHER" id="PTHR37726">
    <property type="entry name" value="TRANSMEMBRANE PROTEIN"/>
    <property type="match status" value="1"/>
</dbReference>